<evidence type="ECO:0000256" key="1">
    <source>
        <dbReference type="SAM" id="Phobius"/>
    </source>
</evidence>
<keyword evidence="3" id="KW-1185">Reference proteome</keyword>
<keyword evidence="1" id="KW-0812">Transmembrane</keyword>
<proteinExistence type="predicted"/>
<accession>A0A6S7E2A8</accession>
<dbReference type="Proteomes" id="UP000494203">
    <property type="component" value="Unassembled WGS sequence"/>
</dbReference>
<evidence type="ECO:0000313" key="3">
    <source>
        <dbReference type="Proteomes" id="UP000494203"/>
    </source>
</evidence>
<evidence type="ECO:0000313" key="2">
    <source>
        <dbReference type="EMBL" id="CAB3893057.1"/>
    </source>
</evidence>
<sequence>MLEPMLWGMVAIALLMLRLVPLQGLRAVIVAGVTTGLVFDTIQFRVGPPRMWDELVLSAILAALLVAAAQETVCLLLRRLRASRIRA</sequence>
<gene>
    <name evidence="2" type="ORF">LMG26788_03878</name>
</gene>
<organism evidence="2 3">
    <name type="scientific">Achromobacter pulmonis</name>
    <dbReference type="NCBI Taxonomy" id="1389932"/>
    <lineage>
        <taxon>Bacteria</taxon>
        <taxon>Pseudomonadati</taxon>
        <taxon>Pseudomonadota</taxon>
        <taxon>Betaproteobacteria</taxon>
        <taxon>Burkholderiales</taxon>
        <taxon>Alcaligenaceae</taxon>
        <taxon>Achromobacter</taxon>
    </lineage>
</organism>
<reference evidence="2 3" key="1">
    <citation type="submission" date="2020-04" db="EMBL/GenBank/DDBJ databases">
        <authorList>
            <person name="De Canck E."/>
        </authorList>
    </citation>
    <scope>NUCLEOTIDE SEQUENCE [LARGE SCALE GENOMIC DNA]</scope>
    <source>
        <strain evidence="2 3">LMG 26788</strain>
    </source>
</reference>
<dbReference type="AlphaFoldDB" id="A0A6S7E2A8"/>
<keyword evidence="1" id="KW-1133">Transmembrane helix</keyword>
<feature type="transmembrane region" description="Helical" evidence="1">
    <location>
        <begin position="55"/>
        <end position="77"/>
    </location>
</feature>
<dbReference type="RefSeq" id="WP_244957885.1">
    <property type="nucleotide sequence ID" value="NZ_CADIJV010000013.1"/>
</dbReference>
<keyword evidence="1" id="KW-0472">Membrane</keyword>
<name>A0A6S7E2A8_9BURK</name>
<protein>
    <submittedName>
        <fullName evidence="2">Uncharacterized protein</fullName>
    </submittedName>
</protein>
<dbReference type="EMBL" id="CADIKZ010000010">
    <property type="protein sequence ID" value="CAB3893057.1"/>
    <property type="molecule type" value="Genomic_DNA"/>
</dbReference>